<comment type="caution">
    <text evidence="2">The sequence shown here is derived from an EMBL/GenBank/DDBJ whole genome shotgun (WGS) entry which is preliminary data.</text>
</comment>
<reference evidence="3" key="1">
    <citation type="journal article" date="2021" name="Int. J. Syst. Evol. Microbiol.">
        <title>Actinocatenispora comari sp. nov., an endophytic actinomycete isolated from aerial parts of Comarum salesowianum.</title>
        <authorList>
            <person name="Oyunbileg N."/>
            <person name="Iizaka Y."/>
            <person name="Hamada M."/>
            <person name="Davaapurev B.O."/>
            <person name="Fukumoto A."/>
            <person name="Tsetseg B."/>
            <person name="Kato F."/>
            <person name="Tamura T."/>
            <person name="Batkhuu J."/>
            <person name="Anzai Y."/>
        </authorList>
    </citation>
    <scope>NUCLEOTIDE SEQUENCE [LARGE SCALE GENOMIC DNA]</scope>
    <source>
        <strain evidence="3">NUM-2625</strain>
    </source>
</reference>
<name>A0A8J4AGC4_9ACTN</name>
<dbReference type="AlphaFoldDB" id="A0A8J4AGC4"/>
<dbReference type="Proteomes" id="UP000614996">
    <property type="component" value="Unassembled WGS sequence"/>
</dbReference>
<evidence type="ECO:0000256" key="1">
    <source>
        <dbReference type="SAM" id="MobiDB-lite"/>
    </source>
</evidence>
<proteinExistence type="predicted"/>
<accession>A0A8J4AGC4</accession>
<feature type="region of interest" description="Disordered" evidence="1">
    <location>
        <begin position="1"/>
        <end position="45"/>
    </location>
</feature>
<gene>
    <name evidence="2" type="ORF">NUM_60030</name>
</gene>
<organism evidence="2 3">
    <name type="scientific">Actinocatenispora comari</name>
    <dbReference type="NCBI Taxonomy" id="2807577"/>
    <lineage>
        <taxon>Bacteria</taxon>
        <taxon>Bacillati</taxon>
        <taxon>Actinomycetota</taxon>
        <taxon>Actinomycetes</taxon>
        <taxon>Micromonosporales</taxon>
        <taxon>Micromonosporaceae</taxon>
        <taxon>Actinocatenispora</taxon>
    </lineage>
</organism>
<sequence length="60" mass="6195">MAPILTAGSEAAKSQSGLAGSRAPAGRARFPDRPGARYGRAEGRPGVRRCCRRRVAGLSG</sequence>
<evidence type="ECO:0000313" key="3">
    <source>
        <dbReference type="Proteomes" id="UP000614996"/>
    </source>
</evidence>
<keyword evidence="3" id="KW-1185">Reference proteome</keyword>
<dbReference type="EMBL" id="BOPO01000126">
    <property type="protein sequence ID" value="GIL30749.1"/>
    <property type="molecule type" value="Genomic_DNA"/>
</dbReference>
<protein>
    <submittedName>
        <fullName evidence="2">Uncharacterized protein</fullName>
    </submittedName>
</protein>
<feature type="compositionally biased region" description="Basic and acidic residues" evidence="1">
    <location>
        <begin position="29"/>
        <end position="45"/>
    </location>
</feature>
<evidence type="ECO:0000313" key="2">
    <source>
        <dbReference type="EMBL" id="GIL30749.1"/>
    </source>
</evidence>